<dbReference type="PANTHER" id="PTHR43100">
    <property type="entry name" value="GLUTAMATE SYNTHASE [NADPH] SMALL CHAIN"/>
    <property type="match status" value="1"/>
</dbReference>
<dbReference type="Pfam" id="PF07992">
    <property type="entry name" value="Pyr_redox_2"/>
    <property type="match status" value="2"/>
</dbReference>
<evidence type="ECO:0000256" key="3">
    <source>
        <dbReference type="ARBA" id="ARBA00001974"/>
    </source>
</evidence>
<dbReference type="CDD" id="cd00982">
    <property type="entry name" value="gltB_C"/>
    <property type="match status" value="1"/>
</dbReference>
<evidence type="ECO:0008006" key="23">
    <source>
        <dbReference type="Google" id="ProtNLM"/>
    </source>
</evidence>
<organism evidence="21 22">
    <name type="scientific">Linum tenue</name>
    <dbReference type="NCBI Taxonomy" id="586396"/>
    <lineage>
        <taxon>Eukaryota</taxon>
        <taxon>Viridiplantae</taxon>
        <taxon>Streptophyta</taxon>
        <taxon>Embryophyta</taxon>
        <taxon>Tracheophyta</taxon>
        <taxon>Spermatophyta</taxon>
        <taxon>Magnoliopsida</taxon>
        <taxon>eudicotyledons</taxon>
        <taxon>Gunneridae</taxon>
        <taxon>Pentapetalae</taxon>
        <taxon>rosids</taxon>
        <taxon>fabids</taxon>
        <taxon>Malpighiales</taxon>
        <taxon>Linaceae</taxon>
        <taxon>Linum</taxon>
    </lineage>
</organism>
<accession>A0AAV0MUN6</accession>
<dbReference type="SUPFAM" id="SSF69336">
    <property type="entry name" value="Alpha subunit of glutamate synthase, C-terminal domain"/>
    <property type="match status" value="1"/>
</dbReference>
<evidence type="ECO:0000256" key="6">
    <source>
        <dbReference type="ARBA" id="ARBA00022630"/>
    </source>
</evidence>
<dbReference type="SUPFAM" id="SSF51905">
    <property type="entry name" value="FAD/NAD(P)-binding domain"/>
    <property type="match status" value="1"/>
</dbReference>
<dbReference type="FunFam" id="2.160.20.60:FF:000001">
    <property type="entry name" value="Glutamate synthase, large subunit"/>
    <property type="match status" value="1"/>
</dbReference>
<evidence type="ECO:0000259" key="20">
    <source>
        <dbReference type="Pfam" id="PF14691"/>
    </source>
</evidence>
<keyword evidence="8" id="KW-0479">Metal-binding</keyword>
<comment type="pathway">
    <text evidence="16">Amino-acid biosynthesis.</text>
</comment>
<dbReference type="InterPro" id="IPR028261">
    <property type="entry name" value="DPD_II"/>
</dbReference>
<keyword evidence="9" id="KW-0274">FAD</keyword>
<evidence type="ECO:0000256" key="1">
    <source>
        <dbReference type="ARBA" id="ARBA00001917"/>
    </source>
</evidence>
<reference evidence="21" key="1">
    <citation type="submission" date="2022-08" db="EMBL/GenBank/DDBJ databases">
        <authorList>
            <person name="Gutierrez-Valencia J."/>
        </authorList>
    </citation>
    <scope>NUCLEOTIDE SEQUENCE</scope>
</reference>
<keyword evidence="12" id="KW-0408">Iron</keyword>
<dbReference type="InterPro" id="IPR036188">
    <property type="entry name" value="FAD/NAD-bd_sf"/>
</dbReference>
<dbReference type="SUPFAM" id="SSF46548">
    <property type="entry name" value="alpha-helical ferredoxin"/>
    <property type="match status" value="1"/>
</dbReference>
<dbReference type="InterPro" id="IPR023753">
    <property type="entry name" value="FAD/NAD-binding_dom"/>
</dbReference>
<dbReference type="InterPro" id="IPR002489">
    <property type="entry name" value="Glu_synth_asu_C"/>
</dbReference>
<dbReference type="Gene3D" id="1.10.1060.10">
    <property type="entry name" value="Alpha-helical ferredoxin"/>
    <property type="match status" value="1"/>
</dbReference>
<evidence type="ECO:0000256" key="11">
    <source>
        <dbReference type="ARBA" id="ARBA00023002"/>
    </source>
</evidence>
<evidence type="ECO:0000256" key="9">
    <source>
        <dbReference type="ARBA" id="ARBA00022827"/>
    </source>
</evidence>
<comment type="similarity">
    <text evidence="4">Belongs to the glutamate synthase family.</text>
</comment>
<keyword evidence="11" id="KW-0560">Oxidoreductase</keyword>
<evidence type="ECO:0000256" key="12">
    <source>
        <dbReference type="ARBA" id="ARBA00023004"/>
    </source>
</evidence>
<dbReference type="GO" id="GO:0006537">
    <property type="term" value="P:glutamate biosynthetic process"/>
    <property type="evidence" value="ECO:0007669"/>
    <property type="project" value="UniProtKB-KW"/>
</dbReference>
<name>A0AAV0MUN6_9ROSI</name>
<evidence type="ECO:0000256" key="15">
    <source>
        <dbReference type="ARBA" id="ARBA00023291"/>
    </source>
</evidence>
<evidence type="ECO:0000256" key="2">
    <source>
        <dbReference type="ARBA" id="ARBA00001927"/>
    </source>
</evidence>
<feature type="domain" description="FAD/NAD(P)-binding" evidence="19">
    <location>
        <begin position="670"/>
        <end position="744"/>
    </location>
</feature>
<dbReference type="InterPro" id="IPR006005">
    <property type="entry name" value="Glut_synth_ssu1"/>
</dbReference>
<feature type="domain" description="Glutamate synthase alpha subunit C-terminal" evidence="18">
    <location>
        <begin position="73"/>
        <end position="259"/>
    </location>
</feature>
<proteinExistence type="inferred from homology"/>
<dbReference type="EMBL" id="CAMGYJ010000007">
    <property type="protein sequence ID" value="CAI0449915.1"/>
    <property type="molecule type" value="Genomic_DNA"/>
</dbReference>
<evidence type="ECO:0000259" key="19">
    <source>
        <dbReference type="Pfam" id="PF07992"/>
    </source>
</evidence>
<dbReference type="InterPro" id="IPR051394">
    <property type="entry name" value="Glutamate_Synthase"/>
</dbReference>
<keyword evidence="13" id="KW-0411">Iron-sulfur</keyword>
<feature type="domain" description="FAD/NAD(P)-binding" evidence="19">
    <location>
        <begin position="435"/>
        <end position="594"/>
    </location>
</feature>
<evidence type="ECO:0000256" key="13">
    <source>
        <dbReference type="ARBA" id="ARBA00023014"/>
    </source>
</evidence>
<keyword evidence="22" id="KW-1185">Reference proteome</keyword>
<evidence type="ECO:0000256" key="5">
    <source>
        <dbReference type="ARBA" id="ARBA00022605"/>
    </source>
</evidence>
<dbReference type="GO" id="GO:0016639">
    <property type="term" value="F:oxidoreductase activity, acting on the CH-NH2 group of donors, NAD or NADP as acceptor"/>
    <property type="evidence" value="ECO:0007669"/>
    <property type="project" value="InterPro"/>
</dbReference>
<keyword evidence="7" id="KW-0288">FMN</keyword>
<dbReference type="InterPro" id="IPR036485">
    <property type="entry name" value="Glu_synth_asu_C_sf"/>
</dbReference>
<comment type="cofactor">
    <cofactor evidence="3">
        <name>FAD</name>
        <dbReference type="ChEBI" id="CHEBI:57692"/>
    </cofactor>
</comment>
<keyword evidence="14" id="KW-0314">Glutamate biosynthesis</keyword>
<dbReference type="Gene3D" id="2.160.20.60">
    <property type="entry name" value="Glutamate synthase, alpha subunit, C-terminal domain"/>
    <property type="match status" value="1"/>
</dbReference>
<comment type="cofactor">
    <cofactor evidence="2">
        <name>[3Fe-4S] cluster</name>
        <dbReference type="ChEBI" id="CHEBI:21137"/>
    </cofactor>
</comment>
<dbReference type="PRINTS" id="PR00419">
    <property type="entry name" value="ADXRDTASE"/>
</dbReference>
<dbReference type="FunFam" id="3.50.50.60:FF:000022">
    <property type="entry name" value="Glutamate synthase [NADH], amyloplastic"/>
    <property type="match status" value="1"/>
</dbReference>
<evidence type="ECO:0000256" key="14">
    <source>
        <dbReference type="ARBA" id="ARBA00023164"/>
    </source>
</evidence>
<keyword evidence="15" id="KW-0003">3Fe-4S</keyword>
<evidence type="ECO:0000313" key="21">
    <source>
        <dbReference type="EMBL" id="CAI0449915.1"/>
    </source>
</evidence>
<feature type="region of interest" description="Disordered" evidence="17">
    <location>
        <begin position="762"/>
        <end position="789"/>
    </location>
</feature>
<sequence length="789" mass="87255">MLEVDRDVVKNNEKLENIDLSLLLRPAADIRPGAAQYCVEKQDHGLDMALDNKLITLSKPALEKGLPVYIETPICNVNRAVGTMLSHEVTKRYNLAGLPKDSIHVKLDGSAGQSLGAFLCPGITLELEGDSNDYVGKGLSGGKIVVYPPKGSLFDPKENIVIGNVALYGAISGEAYFNGMAAERFCVRNSGATAVVEGVGDHGCEYMTGGTVVVLGKTGRNFAAGMSGGIAYVLDIDGKFHSRCNPELVDLDRVEEEEDIMTLRMTIQQHQRNTNSQLAKEVLADFDDLLPKFIKELKKLAAASVNDKSIQVDETAESKRPSQVNDAVKHRGFVAYEREGVQYRDPNIRMNDWNEVMEESKPGPLLKTQSARCMDCGTPFCHQEHSGCPLGNKIPEFNELVYQNRWREALDRLLETNNFPEFTGRVCPAPCEADQLNRMGHLVTVYERADRIGGLMMYGVPNMKTDKVDVVQRRVNLMAEEGIDFVVNANIGVDPEYSLERLREDNDAIVMAVGATKPRDLPVPGRDLQGVHFAMEFLHANTKSLLDSNLEDGNYISAKGKKVVVIGGGDTGTDCIGTSIRHGCNSIVNLELLPEPPKARAPGNPWPQWPRVFRVDYGHQEAANKFGKDPRTYQVLTKRFVGDENGKLKGLEVIQVNWEKDASGKFQFKEVEGSLEMIEADLVLLAMGFLGPEANLAEKLGVERDARSNFKADYGRFSTNVEGVFAAGDCRRGQSLVVWAISEGRQTASQVDKYLMREEDADAISKERGDARERDLTKKQREDKHRVMT</sequence>
<keyword evidence="5" id="KW-0028">Amino-acid biosynthesis</keyword>
<keyword evidence="10" id="KW-0315">Glutamine amidotransferase</keyword>
<dbReference type="Pfam" id="PF14691">
    <property type="entry name" value="Fer4_20"/>
    <property type="match status" value="1"/>
</dbReference>
<evidence type="ECO:0000256" key="17">
    <source>
        <dbReference type="SAM" id="MobiDB-lite"/>
    </source>
</evidence>
<evidence type="ECO:0000256" key="16">
    <source>
        <dbReference type="ARBA" id="ARBA00029440"/>
    </source>
</evidence>
<evidence type="ECO:0000259" key="18">
    <source>
        <dbReference type="Pfam" id="PF01493"/>
    </source>
</evidence>
<dbReference type="Gene3D" id="3.50.50.60">
    <property type="entry name" value="FAD/NAD(P)-binding domain"/>
    <property type="match status" value="1"/>
</dbReference>
<dbReference type="NCBIfam" id="TIGR01317">
    <property type="entry name" value="GOGAT_sm_gam"/>
    <property type="match status" value="1"/>
</dbReference>
<dbReference type="Proteomes" id="UP001154282">
    <property type="component" value="Unassembled WGS sequence"/>
</dbReference>
<feature type="domain" description="Dihydroprymidine dehydrogenase" evidence="20">
    <location>
        <begin position="351"/>
        <end position="433"/>
    </location>
</feature>
<dbReference type="Pfam" id="PF01493">
    <property type="entry name" value="GXGXG"/>
    <property type="match status" value="1"/>
</dbReference>
<evidence type="ECO:0000313" key="22">
    <source>
        <dbReference type="Proteomes" id="UP001154282"/>
    </source>
</evidence>
<dbReference type="PANTHER" id="PTHR43100:SF1">
    <property type="entry name" value="GLUTAMATE SYNTHASE [NADPH] SMALL CHAIN"/>
    <property type="match status" value="1"/>
</dbReference>
<dbReference type="GO" id="GO:0046872">
    <property type="term" value="F:metal ion binding"/>
    <property type="evidence" value="ECO:0007669"/>
    <property type="project" value="UniProtKB-KW"/>
</dbReference>
<dbReference type="GO" id="GO:0051538">
    <property type="term" value="F:3 iron, 4 sulfur cluster binding"/>
    <property type="evidence" value="ECO:0007669"/>
    <property type="project" value="UniProtKB-KW"/>
</dbReference>
<evidence type="ECO:0000256" key="4">
    <source>
        <dbReference type="ARBA" id="ARBA00009716"/>
    </source>
</evidence>
<dbReference type="AlphaFoldDB" id="A0AAV0MUN6"/>
<protein>
    <recommendedName>
        <fullName evidence="23">Glutamate synthase</fullName>
    </recommendedName>
</protein>
<dbReference type="Gene3D" id="3.40.50.720">
    <property type="entry name" value="NAD(P)-binding Rossmann-like Domain"/>
    <property type="match status" value="1"/>
</dbReference>
<evidence type="ECO:0000256" key="7">
    <source>
        <dbReference type="ARBA" id="ARBA00022643"/>
    </source>
</evidence>
<evidence type="ECO:0000256" key="10">
    <source>
        <dbReference type="ARBA" id="ARBA00022962"/>
    </source>
</evidence>
<keyword evidence="6" id="KW-0285">Flavoprotein</keyword>
<dbReference type="InterPro" id="IPR009051">
    <property type="entry name" value="Helical_ferredxn"/>
</dbReference>
<comment type="caution">
    <text evidence="21">The sequence shown here is derived from an EMBL/GenBank/DDBJ whole genome shotgun (WGS) entry which is preliminary data.</text>
</comment>
<evidence type="ECO:0000256" key="8">
    <source>
        <dbReference type="ARBA" id="ARBA00022723"/>
    </source>
</evidence>
<comment type="cofactor">
    <cofactor evidence="1">
        <name>FMN</name>
        <dbReference type="ChEBI" id="CHEBI:58210"/>
    </cofactor>
</comment>
<gene>
    <name evidence="21" type="ORF">LITE_LOCUS30339</name>
</gene>